<evidence type="ECO:0000313" key="1">
    <source>
        <dbReference type="EMBL" id="EAN80971.1"/>
    </source>
</evidence>
<protein>
    <submittedName>
        <fullName evidence="1">Uncharacterized protein</fullName>
    </submittedName>
</protein>
<reference evidence="1 2" key="1">
    <citation type="journal article" date="2005" name="Science">
        <title>The genome sequence of Trypanosoma cruzi, etiologic agent of Chagas disease.</title>
        <authorList>
            <person name="El-Sayed N.M."/>
            <person name="Myler P.J."/>
            <person name="Bartholomeu D.C."/>
            <person name="Nilsson D."/>
            <person name="Aggarwal G."/>
            <person name="Tran A.N."/>
            <person name="Ghedin E."/>
            <person name="Worthey E.A."/>
            <person name="Delcher A.L."/>
            <person name="Blandin G."/>
            <person name="Westenberger S.J."/>
            <person name="Caler E."/>
            <person name="Cerqueira G.C."/>
            <person name="Branche C."/>
            <person name="Haas B."/>
            <person name="Anupama A."/>
            <person name="Arner E."/>
            <person name="Aslund L."/>
            <person name="Attipoe P."/>
            <person name="Bontempi E."/>
            <person name="Bringaud F."/>
            <person name="Burton P."/>
            <person name="Cadag E."/>
            <person name="Campbell D.A."/>
            <person name="Carrington M."/>
            <person name="Crabtree J."/>
            <person name="Darban H."/>
            <person name="da Silveira J.F."/>
            <person name="de Jong P."/>
            <person name="Edwards K."/>
            <person name="Englund P.T."/>
            <person name="Fazelina G."/>
            <person name="Feldblyum T."/>
            <person name="Ferella M."/>
            <person name="Frasch A.C."/>
            <person name="Gull K."/>
            <person name="Horn D."/>
            <person name="Hou L."/>
            <person name="Huang Y."/>
            <person name="Kindlund E."/>
            <person name="Klingbeil M."/>
            <person name="Kluge S."/>
            <person name="Koo H."/>
            <person name="Lacerda D."/>
            <person name="Levin M.J."/>
            <person name="Lorenzi H."/>
            <person name="Louie T."/>
            <person name="Machado C.R."/>
            <person name="McCulloch R."/>
            <person name="McKenna A."/>
            <person name="Mizuno Y."/>
            <person name="Mottram J.C."/>
            <person name="Nelson S."/>
            <person name="Ochaya S."/>
            <person name="Osoegawa K."/>
            <person name="Pai G."/>
            <person name="Parsons M."/>
            <person name="Pentony M."/>
            <person name="Pettersson U."/>
            <person name="Pop M."/>
            <person name="Ramirez J.L."/>
            <person name="Rinta J."/>
            <person name="Robertson L."/>
            <person name="Salzberg S.L."/>
            <person name="Sanchez D.O."/>
            <person name="Seyler A."/>
            <person name="Sharma R."/>
            <person name="Shetty J."/>
            <person name="Simpson A.J."/>
            <person name="Sisk E."/>
            <person name="Tammi M.T."/>
            <person name="Tarleton R."/>
            <person name="Teixeira S."/>
            <person name="Van Aken S."/>
            <person name="Vogt C."/>
            <person name="Ward P.N."/>
            <person name="Wickstead B."/>
            <person name="Wortman J."/>
            <person name="White O."/>
            <person name="Fraser C.M."/>
            <person name="Stuart K.D."/>
            <person name="Andersson B."/>
        </authorList>
    </citation>
    <scope>NUCLEOTIDE SEQUENCE [LARGE SCALE GENOMIC DNA]</scope>
    <source>
        <strain evidence="1 2">CL Brener</strain>
    </source>
</reference>
<dbReference type="RefSeq" id="XP_802417.1">
    <property type="nucleotide sequence ID" value="XM_797324.1"/>
</dbReference>
<dbReference type="InParanoid" id="Q4CL19"/>
<dbReference type="KEGG" id="tcr:430281.20"/>
<keyword evidence="2" id="KW-1185">Reference proteome</keyword>
<name>Q4CL19_TRYCC</name>
<comment type="caution">
    <text evidence="1">The sequence shown here is derived from an EMBL/GenBank/DDBJ whole genome shotgun (WGS) entry which is preliminary data.</text>
</comment>
<dbReference type="GeneID" id="3531666"/>
<dbReference type="AlphaFoldDB" id="Q4CL19"/>
<dbReference type="PaxDb" id="353153-Q4CL19"/>
<dbReference type="Proteomes" id="UP000002296">
    <property type="component" value="Unassembled WGS sequence"/>
</dbReference>
<feature type="non-terminal residue" evidence="1">
    <location>
        <position position="86"/>
    </location>
</feature>
<evidence type="ECO:0000313" key="2">
    <source>
        <dbReference type="Proteomes" id="UP000002296"/>
    </source>
</evidence>
<organism evidence="1 2">
    <name type="scientific">Trypanosoma cruzi (strain CL Brener)</name>
    <dbReference type="NCBI Taxonomy" id="353153"/>
    <lineage>
        <taxon>Eukaryota</taxon>
        <taxon>Discoba</taxon>
        <taxon>Euglenozoa</taxon>
        <taxon>Kinetoplastea</taxon>
        <taxon>Metakinetoplastina</taxon>
        <taxon>Trypanosomatida</taxon>
        <taxon>Trypanosomatidae</taxon>
        <taxon>Trypanosoma</taxon>
        <taxon>Schizotrypanum</taxon>
    </lineage>
</organism>
<dbReference type="EMBL" id="AAHK01005356">
    <property type="protein sequence ID" value="EAN80971.1"/>
    <property type="molecule type" value="Genomic_DNA"/>
</dbReference>
<accession>Q4CL19</accession>
<gene>
    <name evidence="1" type="ORF">Tc00.1047053430281.20</name>
</gene>
<proteinExistence type="predicted"/>
<sequence length="86" mass="9457">MPCAHGAAACCAMRTRVNEKRRFDCWGPASSPLHFRTTNANAFRTRLMAGGRIVATWSASALVFCSRHRDYPVMEPFGKRSGASGH</sequence>